<comment type="caution">
    <text evidence="1">The sequence shown here is derived from an EMBL/GenBank/DDBJ whole genome shotgun (WGS) entry which is preliminary data.</text>
</comment>
<gene>
    <name evidence="1" type="ORF">AN481_13185</name>
</gene>
<dbReference type="AlphaFoldDB" id="A0A1B7VV79"/>
<sequence>KSHVGFPASTQPTKLMLGFLPQPNLQSSCWVSCLNPTYKAHVGFPTSTQPTNLLLHSLVLLY</sequence>
<protein>
    <submittedName>
        <fullName evidence="1">Uncharacterized protein</fullName>
    </submittedName>
</protein>
<dbReference type="EMBL" id="LJOY01000044">
    <property type="protein sequence ID" value="OBQ24814.1"/>
    <property type="molecule type" value="Genomic_DNA"/>
</dbReference>
<evidence type="ECO:0000313" key="1">
    <source>
        <dbReference type="EMBL" id="OBQ24814.1"/>
    </source>
</evidence>
<dbReference type="Proteomes" id="UP000092382">
    <property type="component" value="Unassembled WGS sequence"/>
</dbReference>
<evidence type="ECO:0000313" key="2">
    <source>
        <dbReference type="Proteomes" id="UP000092382"/>
    </source>
</evidence>
<dbReference type="PATRIC" id="fig|1710894.3.peg.542"/>
<accession>A0A1B7VV79</accession>
<organism evidence="1 2">
    <name type="scientific">Aphanizomenon flos-aquae LD13</name>
    <dbReference type="NCBI Taxonomy" id="1710894"/>
    <lineage>
        <taxon>Bacteria</taxon>
        <taxon>Bacillati</taxon>
        <taxon>Cyanobacteriota</taxon>
        <taxon>Cyanophyceae</taxon>
        <taxon>Nostocales</taxon>
        <taxon>Aphanizomenonaceae</taxon>
        <taxon>Aphanizomenon</taxon>
    </lineage>
</organism>
<feature type="non-terminal residue" evidence="1">
    <location>
        <position position="1"/>
    </location>
</feature>
<proteinExistence type="predicted"/>
<reference evidence="1 2" key="1">
    <citation type="submission" date="2015-09" db="EMBL/GenBank/DDBJ databases">
        <title>Whole genome shotgun sequence assembly of Aphanizomenon flos-aquae UKL13.</title>
        <authorList>
            <person name="Driscoll C."/>
        </authorList>
    </citation>
    <scope>NUCLEOTIDE SEQUENCE [LARGE SCALE GENOMIC DNA]</scope>
    <source>
        <strain evidence="1">MDT13</strain>
    </source>
</reference>
<name>A0A1B7VV79_APHFL</name>